<dbReference type="PANTHER" id="PTHR44516">
    <property type="entry name" value="2-METHYL-6-PHYTYL-1,4-HYDROQUINONE METHYLTRANSFERASE, CHLOROPLASTIC"/>
    <property type="match status" value="1"/>
</dbReference>
<dbReference type="PANTHER" id="PTHR44516:SF4">
    <property type="entry name" value="2-METHYL-6-PHYTYL-1,4-HYDROQUINONE METHYLTRANSFERASE, CHLOROPLASTIC"/>
    <property type="match status" value="1"/>
</dbReference>
<comment type="caution">
    <text evidence="2">The sequence shown here is derived from an EMBL/GenBank/DDBJ whole genome shotgun (WGS) entry which is preliminary data.</text>
</comment>
<dbReference type="Gene3D" id="3.40.50.150">
    <property type="entry name" value="Vaccinia Virus protein VP39"/>
    <property type="match status" value="1"/>
</dbReference>
<reference evidence="2 3" key="1">
    <citation type="journal article" date="2021" name="Plant Biotechnol. J.">
        <title>Multi-omics assisted identification of the key and species-specific regulatory components of drought-tolerant mechanisms in Gossypium stocksii.</title>
        <authorList>
            <person name="Yu D."/>
            <person name="Ke L."/>
            <person name="Zhang D."/>
            <person name="Wu Y."/>
            <person name="Sun Y."/>
            <person name="Mei J."/>
            <person name="Sun J."/>
            <person name="Sun Y."/>
        </authorList>
    </citation>
    <scope>NUCLEOTIDE SEQUENCE [LARGE SCALE GENOMIC DNA]</scope>
    <source>
        <strain evidence="3">cv. E1</strain>
        <tissue evidence="2">Leaf</tissue>
    </source>
</reference>
<proteinExistence type="predicted"/>
<dbReference type="InterPro" id="IPR013216">
    <property type="entry name" value="Methyltransf_11"/>
</dbReference>
<dbReference type="Proteomes" id="UP000828251">
    <property type="component" value="Unassembled WGS sequence"/>
</dbReference>
<dbReference type="InterPro" id="IPR029063">
    <property type="entry name" value="SAM-dependent_MTases_sf"/>
</dbReference>
<dbReference type="OrthoDB" id="284858at2759"/>
<dbReference type="SUPFAM" id="SSF53335">
    <property type="entry name" value="S-adenosyl-L-methionine-dependent methyltransferases"/>
    <property type="match status" value="1"/>
</dbReference>
<dbReference type="Pfam" id="PF08241">
    <property type="entry name" value="Methyltransf_11"/>
    <property type="match status" value="1"/>
</dbReference>
<keyword evidence="3" id="KW-1185">Reference proteome</keyword>
<organism evidence="2 3">
    <name type="scientific">Gossypium stocksii</name>
    <dbReference type="NCBI Taxonomy" id="47602"/>
    <lineage>
        <taxon>Eukaryota</taxon>
        <taxon>Viridiplantae</taxon>
        <taxon>Streptophyta</taxon>
        <taxon>Embryophyta</taxon>
        <taxon>Tracheophyta</taxon>
        <taxon>Spermatophyta</taxon>
        <taxon>Magnoliopsida</taxon>
        <taxon>eudicotyledons</taxon>
        <taxon>Gunneridae</taxon>
        <taxon>Pentapetalae</taxon>
        <taxon>rosids</taxon>
        <taxon>malvids</taxon>
        <taxon>Malvales</taxon>
        <taxon>Malvaceae</taxon>
        <taxon>Malvoideae</taxon>
        <taxon>Gossypium</taxon>
    </lineage>
</organism>
<dbReference type="GO" id="GO:0051741">
    <property type="term" value="F:2-methyl-6-phytyl-1,4-benzoquinone methyltransferase activity"/>
    <property type="evidence" value="ECO:0007669"/>
    <property type="project" value="InterPro"/>
</dbReference>
<evidence type="ECO:0000259" key="1">
    <source>
        <dbReference type="Pfam" id="PF08241"/>
    </source>
</evidence>
<accession>A0A9D3W1Q9</accession>
<dbReference type="EMBL" id="JAIQCV010000004">
    <property type="protein sequence ID" value="KAH1107406.1"/>
    <property type="molecule type" value="Genomic_DNA"/>
</dbReference>
<name>A0A9D3W1Q9_9ROSI</name>
<dbReference type="InterPro" id="IPR044649">
    <property type="entry name" value="MPBQ/MSBQ_MT"/>
</dbReference>
<feature type="domain" description="Methyltransferase type 11" evidence="1">
    <location>
        <begin position="67"/>
        <end position="115"/>
    </location>
</feature>
<evidence type="ECO:0000313" key="2">
    <source>
        <dbReference type="EMBL" id="KAH1107406.1"/>
    </source>
</evidence>
<sequence length="179" mass="20426">MNADHASLGRQTLEEIHQKRATERISKASSEQDLTKALIPTSLPLPFFIRFLFFMLADVQGMKKSGSENRLSEECRIIESDAEDLPFRTDYADRYVSAGSIEYWPDPQRGIKEAYKEFYNSDLLNCEHTFNKMGRSARVNIICGKCLNGQCKDMWAVGAILAELFTSSLNFPSERPSKW</sequence>
<evidence type="ECO:0000313" key="3">
    <source>
        <dbReference type="Proteomes" id="UP000828251"/>
    </source>
</evidence>
<dbReference type="AlphaFoldDB" id="A0A9D3W1Q9"/>
<protein>
    <recommendedName>
        <fullName evidence="1">Methyltransferase type 11 domain-containing protein</fullName>
    </recommendedName>
</protein>
<gene>
    <name evidence="2" type="ORF">J1N35_011174</name>
</gene>